<keyword evidence="2" id="KW-1185">Reference proteome</keyword>
<organism evidence="1 2">
    <name type="scientific">Litorilinea aerophila</name>
    <dbReference type="NCBI Taxonomy" id="1204385"/>
    <lineage>
        <taxon>Bacteria</taxon>
        <taxon>Bacillati</taxon>
        <taxon>Chloroflexota</taxon>
        <taxon>Caldilineae</taxon>
        <taxon>Caldilineales</taxon>
        <taxon>Caldilineaceae</taxon>
        <taxon>Litorilinea</taxon>
    </lineage>
</organism>
<sequence length="600" mass="67877">MPDAIPLVIHATHEAGVKVGGIGAVLDGLLSAESYVERVPRTVLVGPMQAGDPVYMERLTDPRNGLTIRYSSLHGIFDGLPEVLRAALQGVERQYQVGVLYGVRRFGPYEHEVILVDATAPNRHEADLFRYYVWQRYGIDCARYSWNPEFNLYFDIAQPLFAAIKALGMDVGLEPDQKFIIAHEWLGMPVVFAAQLSEPARWRTIFYAHETATARRLIEEHDGHDTRFYNVLHKAEEWNLDLESIFGNQDDLFKHPILKAAVHCDNIFAVGDLVVQELRFLGGRFRQANIDLVYNGIPAPQTTLEEKLASKRRLQAYCEALLGYSPDYVFTHVTRMVLSKALWRDIRVMEHLEGMLQAAGKRAVLFVLSTSVPAGRRPEWVEAWEAQYGWPVGHRADNGDLIDLEVPFFFDGVEPFNRQARQSQIVLVNQFGWSRSRCGRRMPADMEFLDIRQGTDLEFGQSIYEPFGIAQVEPLGYGALCCVSNVCGCVGFVERAAGGQEEIPNLVVADYTTLPQGYWLGSPYDALAINRSVRDWIESHNSLDAARTLFERLPQDSQQMAHLLRCGQEVAQHMSWDVVARDYLLPGLERARQRNLQNPG</sequence>
<accession>A0A540VF65</accession>
<dbReference type="AlphaFoldDB" id="A0A540VF65"/>
<evidence type="ECO:0000313" key="2">
    <source>
        <dbReference type="Proteomes" id="UP000317371"/>
    </source>
</evidence>
<proteinExistence type="predicted"/>
<evidence type="ECO:0008006" key="3">
    <source>
        <dbReference type="Google" id="ProtNLM"/>
    </source>
</evidence>
<dbReference type="InParanoid" id="A0A540VF65"/>
<dbReference type="Proteomes" id="UP000317371">
    <property type="component" value="Unassembled WGS sequence"/>
</dbReference>
<dbReference type="Gene3D" id="3.40.50.2000">
    <property type="entry name" value="Glycogen Phosphorylase B"/>
    <property type="match status" value="2"/>
</dbReference>
<comment type="caution">
    <text evidence="1">The sequence shown here is derived from an EMBL/GenBank/DDBJ whole genome shotgun (WGS) entry which is preliminary data.</text>
</comment>
<protein>
    <recommendedName>
        <fullName evidence="3">Glycosyltransferase family 4 protein</fullName>
    </recommendedName>
</protein>
<gene>
    <name evidence="1" type="ORF">FKZ61_12400</name>
</gene>
<reference evidence="1 2" key="1">
    <citation type="submission" date="2019-06" db="EMBL/GenBank/DDBJ databases">
        <title>Genome sequence of Litorilinea aerophila BAA-2444.</title>
        <authorList>
            <person name="Maclea K.S."/>
            <person name="Maurais E.G."/>
            <person name="Iannazzi L.C."/>
        </authorList>
    </citation>
    <scope>NUCLEOTIDE SEQUENCE [LARGE SCALE GENOMIC DNA]</scope>
    <source>
        <strain evidence="1 2">ATCC BAA-2444</strain>
    </source>
</reference>
<evidence type="ECO:0000313" key="1">
    <source>
        <dbReference type="EMBL" id="TQE95395.1"/>
    </source>
</evidence>
<dbReference type="EMBL" id="VIGC01000014">
    <property type="protein sequence ID" value="TQE95395.1"/>
    <property type="molecule type" value="Genomic_DNA"/>
</dbReference>
<dbReference type="SUPFAM" id="SSF53756">
    <property type="entry name" value="UDP-Glycosyltransferase/glycogen phosphorylase"/>
    <property type="match status" value="2"/>
</dbReference>
<dbReference type="RefSeq" id="WP_141610451.1">
    <property type="nucleotide sequence ID" value="NZ_VIGC02000014.1"/>
</dbReference>
<dbReference type="OrthoDB" id="241367at2"/>
<name>A0A540VF65_9CHLR</name>